<keyword evidence="4" id="KW-0460">Magnesium</keyword>
<dbReference type="Pfam" id="PF10150">
    <property type="entry name" value="RNase_E_G"/>
    <property type="match status" value="1"/>
</dbReference>
<comment type="cofactor">
    <cofactor evidence="1">
        <name>Mg(2+)</name>
        <dbReference type="ChEBI" id="CHEBI:18420"/>
    </cofactor>
</comment>
<evidence type="ECO:0000256" key="4">
    <source>
        <dbReference type="ARBA" id="ARBA00022842"/>
    </source>
</evidence>
<dbReference type="GO" id="GO:0003723">
    <property type="term" value="F:RNA binding"/>
    <property type="evidence" value="ECO:0007669"/>
    <property type="project" value="UniProtKB-KW"/>
</dbReference>
<dbReference type="GO" id="GO:0016787">
    <property type="term" value="F:hydrolase activity"/>
    <property type="evidence" value="ECO:0007669"/>
    <property type="project" value="UniProtKB-KW"/>
</dbReference>
<dbReference type="AlphaFoldDB" id="A0A8J8MKA7"/>
<keyword evidence="3" id="KW-0378">Hydrolase</keyword>
<dbReference type="Proteomes" id="UP000683246">
    <property type="component" value="Chromosome"/>
</dbReference>
<dbReference type="CDD" id="cd04453">
    <property type="entry name" value="S1_RNase_E"/>
    <property type="match status" value="1"/>
</dbReference>
<dbReference type="InterPro" id="IPR019307">
    <property type="entry name" value="RNA-bd_AU-1/RNase_E/G"/>
</dbReference>
<evidence type="ECO:0000256" key="1">
    <source>
        <dbReference type="ARBA" id="ARBA00001946"/>
    </source>
</evidence>
<dbReference type="PANTHER" id="PTHR30001:SF0">
    <property type="entry name" value="RIBONUCLEASE G"/>
    <property type="match status" value="1"/>
</dbReference>
<dbReference type="Gene3D" id="2.40.50.140">
    <property type="entry name" value="Nucleic acid-binding proteins"/>
    <property type="match status" value="1"/>
</dbReference>
<dbReference type="InterPro" id="IPR012340">
    <property type="entry name" value="NA-bd_OB-fold"/>
</dbReference>
<sequence length="395" mass="44907">MNNQLIIAKDGGKLYGALMDHKQRLVEVRVTDQDDYERIGTIVIGKVVNVLKGMQAAFIHIGEDKNAYMTLENTEDIFFTKRHREGYVTVGDEVVVQITKEALGTKGCVVSPYIALTGRYVVLTRSKNYIGLSNKIKKVEEKNRLKELVSPYVTDDYGFIIRTNAKDISDTLIRHELDELITTYKDIMNTATYRVCYTQIYQGVHPAIKLVRDMYETSVGEYVIDDPEIYSDVKAYMQKTDPSLVEKISLYDDQQITLFNLYGLKAKIHKALQERVWLKSGACLVIQQTEALVVIDVNTAKFTGKKNLEETIFKTNLEAAVEIARQIRLRNLAGIIVVDFIDMKKQENNDALLEKLSLYTKKDPNKVYVVGMTKLGLVEITRKKTNVPLAMQING</sequence>
<keyword evidence="8" id="KW-1185">Reference proteome</keyword>
<keyword evidence="5" id="KW-0694">RNA-binding</keyword>
<dbReference type="SUPFAM" id="SSF50249">
    <property type="entry name" value="Nucleic acid-binding proteins"/>
    <property type="match status" value="1"/>
</dbReference>
<reference evidence="7" key="1">
    <citation type="submission" date="2020-07" db="EMBL/GenBank/DDBJ databases">
        <title>Vallitalea pronyensis genome.</title>
        <authorList>
            <person name="Postec A."/>
        </authorList>
    </citation>
    <scope>NUCLEOTIDE SEQUENCE</scope>
    <source>
        <strain evidence="7">FatNI3</strain>
    </source>
</reference>
<organism evidence="7 8">
    <name type="scientific">Vallitalea pronyensis</name>
    <dbReference type="NCBI Taxonomy" id="1348613"/>
    <lineage>
        <taxon>Bacteria</taxon>
        <taxon>Bacillati</taxon>
        <taxon>Bacillota</taxon>
        <taxon>Clostridia</taxon>
        <taxon>Lachnospirales</taxon>
        <taxon>Vallitaleaceae</taxon>
        <taxon>Vallitalea</taxon>
    </lineage>
</organism>
<dbReference type="RefSeq" id="WP_212694117.1">
    <property type="nucleotide sequence ID" value="NZ_CP058649.1"/>
</dbReference>
<dbReference type="KEGG" id="vpy:HZI73_14570"/>
<accession>A0A8J8MKA7</accession>
<dbReference type="PROSITE" id="PS50126">
    <property type="entry name" value="S1"/>
    <property type="match status" value="1"/>
</dbReference>
<evidence type="ECO:0000259" key="6">
    <source>
        <dbReference type="PROSITE" id="PS50126"/>
    </source>
</evidence>
<evidence type="ECO:0000313" key="8">
    <source>
        <dbReference type="Proteomes" id="UP000683246"/>
    </source>
</evidence>
<proteinExistence type="predicted"/>
<dbReference type="InterPro" id="IPR003029">
    <property type="entry name" value="S1_domain"/>
</dbReference>
<dbReference type="GO" id="GO:0046872">
    <property type="term" value="F:metal ion binding"/>
    <property type="evidence" value="ECO:0007669"/>
    <property type="project" value="UniProtKB-KW"/>
</dbReference>
<gene>
    <name evidence="7" type="ORF">HZI73_14570</name>
</gene>
<evidence type="ECO:0000313" key="7">
    <source>
        <dbReference type="EMBL" id="QUI23432.1"/>
    </source>
</evidence>
<dbReference type="GO" id="GO:0006364">
    <property type="term" value="P:rRNA processing"/>
    <property type="evidence" value="ECO:0007669"/>
    <property type="project" value="TreeGrafter"/>
</dbReference>
<dbReference type="GO" id="GO:0005737">
    <property type="term" value="C:cytoplasm"/>
    <property type="evidence" value="ECO:0007669"/>
    <property type="project" value="TreeGrafter"/>
</dbReference>
<evidence type="ECO:0000256" key="2">
    <source>
        <dbReference type="ARBA" id="ARBA00022723"/>
    </source>
</evidence>
<dbReference type="NCBIfam" id="TIGR00757">
    <property type="entry name" value="RNaseEG"/>
    <property type="match status" value="1"/>
</dbReference>
<dbReference type="InterPro" id="IPR004659">
    <property type="entry name" value="RNase_E/G"/>
</dbReference>
<evidence type="ECO:0000256" key="5">
    <source>
        <dbReference type="ARBA" id="ARBA00022884"/>
    </source>
</evidence>
<dbReference type="GO" id="GO:0004540">
    <property type="term" value="F:RNA nuclease activity"/>
    <property type="evidence" value="ECO:0007669"/>
    <property type="project" value="InterPro"/>
</dbReference>
<protein>
    <submittedName>
        <fullName evidence="7">Ribonuclease E/G</fullName>
    </submittedName>
</protein>
<dbReference type="PANTHER" id="PTHR30001">
    <property type="entry name" value="RIBONUCLEASE"/>
    <property type="match status" value="1"/>
</dbReference>
<dbReference type="EMBL" id="CP058649">
    <property type="protein sequence ID" value="QUI23432.1"/>
    <property type="molecule type" value="Genomic_DNA"/>
</dbReference>
<feature type="domain" description="S1 motif" evidence="6">
    <location>
        <begin position="40"/>
        <end position="119"/>
    </location>
</feature>
<name>A0A8J8MKA7_9FIRM</name>
<evidence type="ECO:0000256" key="3">
    <source>
        <dbReference type="ARBA" id="ARBA00022801"/>
    </source>
</evidence>
<keyword evidence="2" id="KW-0479">Metal-binding</keyword>
<dbReference type="SMART" id="SM00316">
    <property type="entry name" value="S1"/>
    <property type="match status" value="1"/>
</dbReference>